<dbReference type="SMART" id="SM00267">
    <property type="entry name" value="GGDEF"/>
    <property type="match status" value="1"/>
</dbReference>
<sequence length="239" mass="27414">MRYRYGGAGLGFLLGCLWWWLGAVSQVSFQAVYVPFFLAVLQGAGGFYFGKILEDYKKQAHHDSLTEVLVNRQFFKMMDREIQKAKIHEYSVTLLVIDLDHFKKYNDEHGHLEGDKILKRFARFLRENVRGNDLVGRWGGEEFVVLLPHTCLEAGVDVGLRLQNKIRQQIGEVTVSIGVASYPDHATTAAELTAYADQIMYQAKKQRDCLYCGPVGGEIKFWHRDTNHVPLHEHIHECM</sequence>
<evidence type="ECO:0000259" key="2">
    <source>
        <dbReference type="PROSITE" id="PS50887"/>
    </source>
</evidence>
<dbReference type="GO" id="GO:0005886">
    <property type="term" value="C:plasma membrane"/>
    <property type="evidence" value="ECO:0007669"/>
    <property type="project" value="TreeGrafter"/>
</dbReference>
<evidence type="ECO:0000313" key="5">
    <source>
        <dbReference type="Proteomes" id="UP000239759"/>
    </source>
</evidence>
<dbReference type="Pfam" id="PF00990">
    <property type="entry name" value="GGDEF"/>
    <property type="match status" value="1"/>
</dbReference>
<keyword evidence="1" id="KW-1133">Transmembrane helix</keyword>
<dbReference type="InterPro" id="IPR050469">
    <property type="entry name" value="Diguanylate_Cyclase"/>
</dbReference>
<organism evidence="3 6">
    <name type="scientific">Brevibacillus laterosporus</name>
    <name type="common">Bacillus laterosporus</name>
    <dbReference type="NCBI Taxonomy" id="1465"/>
    <lineage>
        <taxon>Bacteria</taxon>
        <taxon>Bacillati</taxon>
        <taxon>Bacillota</taxon>
        <taxon>Bacilli</taxon>
        <taxon>Bacillales</taxon>
        <taxon>Paenibacillaceae</taxon>
        <taxon>Brevibacillus</taxon>
    </lineage>
</organism>
<reference evidence="4 5" key="1">
    <citation type="submission" date="2018-02" db="EMBL/GenBank/DDBJ databases">
        <title>Comparative analysis of genomes of three Brevibacillus laterosporus strains producers of potent antimicrobials isolated from silage.</title>
        <authorList>
            <person name="Kojic M."/>
            <person name="Miljkovic M."/>
            <person name="Studholme D."/>
            <person name="Filipic B."/>
        </authorList>
    </citation>
    <scope>NUCLEOTIDE SEQUENCE [LARGE SCALE GENOMIC DNA]</scope>
    <source>
        <strain evidence="4 5">BGSP11</strain>
    </source>
</reference>
<proteinExistence type="predicted"/>
<dbReference type="FunFam" id="3.30.70.270:FF:000001">
    <property type="entry name" value="Diguanylate cyclase domain protein"/>
    <property type="match status" value="1"/>
</dbReference>
<feature type="transmembrane region" description="Helical" evidence="1">
    <location>
        <begin position="27"/>
        <end position="49"/>
    </location>
</feature>
<dbReference type="GO" id="GO:0043709">
    <property type="term" value="P:cell adhesion involved in single-species biofilm formation"/>
    <property type="evidence" value="ECO:0007669"/>
    <property type="project" value="TreeGrafter"/>
</dbReference>
<evidence type="ECO:0000313" key="6">
    <source>
        <dbReference type="Proteomes" id="UP001077662"/>
    </source>
</evidence>
<accession>A0AAP3DE44</accession>
<dbReference type="InterPro" id="IPR029787">
    <property type="entry name" value="Nucleotide_cyclase"/>
</dbReference>
<evidence type="ECO:0000313" key="4">
    <source>
        <dbReference type="EMBL" id="PPB08523.1"/>
    </source>
</evidence>
<comment type="caution">
    <text evidence="3">The sequence shown here is derived from an EMBL/GenBank/DDBJ whole genome shotgun (WGS) entry which is preliminary data.</text>
</comment>
<evidence type="ECO:0000313" key="3">
    <source>
        <dbReference type="EMBL" id="MCZ0806368.1"/>
    </source>
</evidence>
<feature type="transmembrane region" description="Helical" evidence="1">
    <location>
        <begin position="5"/>
        <end position="21"/>
    </location>
</feature>
<keyword evidence="1" id="KW-0472">Membrane</keyword>
<evidence type="ECO:0000256" key="1">
    <source>
        <dbReference type="SAM" id="Phobius"/>
    </source>
</evidence>
<dbReference type="GO" id="GO:0052621">
    <property type="term" value="F:diguanylate cyclase activity"/>
    <property type="evidence" value="ECO:0007669"/>
    <property type="project" value="TreeGrafter"/>
</dbReference>
<dbReference type="AlphaFoldDB" id="A0AAP3DE44"/>
<dbReference type="InterPro" id="IPR000160">
    <property type="entry name" value="GGDEF_dom"/>
</dbReference>
<dbReference type="PANTHER" id="PTHR45138">
    <property type="entry name" value="REGULATORY COMPONENTS OF SENSORY TRANSDUCTION SYSTEM"/>
    <property type="match status" value="1"/>
</dbReference>
<dbReference type="SUPFAM" id="SSF55073">
    <property type="entry name" value="Nucleotide cyclase"/>
    <property type="match status" value="1"/>
</dbReference>
<dbReference type="PANTHER" id="PTHR45138:SF9">
    <property type="entry name" value="DIGUANYLATE CYCLASE DGCM-RELATED"/>
    <property type="match status" value="1"/>
</dbReference>
<dbReference type="NCBIfam" id="TIGR00254">
    <property type="entry name" value="GGDEF"/>
    <property type="match status" value="1"/>
</dbReference>
<dbReference type="GO" id="GO:1902201">
    <property type="term" value="P:negative regulation of bacterial-type flagellum-dependent cell motility"/>
    <property type="evidence" value="ECO:0007669"/>
    <property type="project" value="TreeGrafter"/>
</dbReference>
<feature type="domain" description="GGDEF" evidence="2">
    <location>
        <begin position="90"/>
        <end position="224"/>
    </location>
</feature>
<dbReference type="Gene3D" id="3.30.70.270">
    <property type="match status" value="1"/>
</dbReference>
<dbReference type="EMBL" id="JAPTNE010000006">
    <property type="protein sequence ID" value="MCZ0806368.1"/>
    <property type="molecule type" value="Genomic_DNA"/>
</dbReference>
<gene>
    <name evidence="4" type="ORF">C4A77_06810</name>
    <name evidence="3" type="ORF">O0554_05450</name>
</gene>
<dbReference type="CDD" id="cd01949">
    <property type="entry name" value="GGDEF"/>
    <property type="match status" value="1"/>
</dbReference>
<reference evidence="3" key="2">
    <citation type="submission" date="2022-09" db="EMBL/GenBank/DDBJ databases">
        <title>Genome analysis and characterization of larvicidal activity of Brevibacillus strains.</title>
        <authorList>
            <person name="Patrusheva E.V."/>
            <person name="Izotova A.O."/>
            <person name="Toshchakov S.V."/>
            <person name="Sineoky S.P."/>
        </authorList>
    </citation>
    <scope>NUCLEOTIDE SEQUENCE</scope>
    <source>
        <strain evidence="3">VKPM_B-13247</strain>
    </source>
</reference>
<dbReference type="PROSITE" id="PS51257">
    <property type="entry name" value="PROKAR_LIPOPROTEIN"/>
    <property type="match status" value="1"/>
</dbReference>
<dbReference type="PROSITE" id="PS50887">
    <property type="entry name" value="GGDEF"/>
    <property type="match status" value="1"/>
</dbReference>
<dbReference type="Proteomes" id="UP001077662">
    <property type="component" value="Unassembled WGS sequence"/>
</dbReference>
<protein>
    <submittedName>
        <fullName evidence="3">GGDEF domain-containing protein</fullName>
    </submittedName>
</protein>
<keyword evidence="1" id="KW-0812">Transmembrane</keyword>
<dbReference type="EMBL" id="PRKQ01000006">
    <property type="protein sequence ID" value="PPB08523.1"/>
    <property type="molecule type" value="Genomic_DNA"/>
</dbReference>
<dbReference type="InterPro" id="IPR043128">
    <property type="entry name" value="Rev_trsase/Diguanyl_cyclase"/>
</dbReference>
<dbReference type="Proteomes" id="UP000239759">
    <property type="component" value="Unassembled WGS sequence"/>
</dbReference>
<name>A0AAP3DE44_BRELA</name>
<dbReference type="RefSeq" id="WP_104031271.1">
    <property type="nucleotide sequence ID" value="NZ_JANSGW010000006.1"/>
</dbReference>